<dbReference type="EMBL" id="JAAPAO010000090">
    <property type="protein sequence ID" value="KAF4673135.1"/>
    <property type="molecule type" value="Genomic_DNA"/>
</dbReference>
<feature type="compositionally biased region" description="Basic and acidic residues" evidence="1">
    <location>
        <begin position="1"/>
        <end position="10"/>
    </location>
</feature>
<accession>A0A7J6MNK1</accession>
<evidence type="ECO:0000256" key="1">
    <source>
        <dbReference type="SAM" id="MobiDB-lite"/>
    </source>
</evidence>
<proteinExistence type="predicted"/>
<feature type="region of interest" description="Disordered" evidence="1">
    <location>
        <begin position="1"/>
        <end position="39"/>
    </location>
</feature>
<protein>
    <submittedName>
        <fullName evidence="2">Uncharacterized protein</fullName>
    </submittedName>
</protein>
<evidence type="ECO:0000313" key="2">
    <source>
        <dbReference type="EMBL" id="KAF4673135.1"/>
    </source>
</evidence>
<gene>
    <name evidence="2" type="ORF">FOL47_010981</name>
</gene>
<sequence>MSPSYEHDRGAPVGGSGKPSTSEGTSRRSQHRASALDRRLTTDMIIRDLHHNIAAELQGRMSHWDPPSPRKHEVFEVDREEDIVYGDDGHYKVERHIEVTTPYHLKRASSVLAPPDIIIQAPLHRALDHTFRPRSYTNPDHHTFTSYRSPALAGSLPRRDARDDVVYQFAPHKDPSESTLLYDSGRRRATQSLRPAFYSSRTANESGLSTTRYEHESSYYYDRW</sequence>
<dbReference type="Proteomes" id="UP000591131">
    <property type="component" value="Unassembled WGS sequence"/>
</dbReference>
<reference evidence="2 3" key="1">
    <citation type="submission" date="2020-04" db="EMBL/GenBank/DDBJ databases">
        <title>Perkinsus chesapeaki whole genome sequence.</title>
        <authorList>
            <person name="Bogema D.R."/>
        </authorList>
    </citation>
    <scope>NUCLEOTIDE SEQUENCE [LARGE SCALE GENOMIC DNA]</scope>
    <source>
        <strain evidence="2">ATCC PRA-425</strain>
    </source>
</reference>
<dbReference type="AlphaFoldDB" id="A0A7J6MNK1"/>
<keyword evidence="3" id="KW-1185">Reference proteome</keyword>
<organism evidence="2 3">
    <name type="scientific">Perkinsus chesapeaki</name>
    <name type="common">Clam parasite</name>
    <name type="synonym">Perkinsus andrewsi</name>
    <dbReference type="NCBI Taxonomy" id="330153"/>
    <lineage>
        <taxon>Eukaryota</taxon>
        <taxon>Sar</taxon>
        <taxon>Alveolata</taxon>
        <taxon>Perkinsozoa</taxon>
        <taxon>Perkinsea</taxon>
        <taxon>Perkinsida</taxon>
        <taxon>Perkinsidae</taxon>
        <taxon>Perkinsus</taxon>
    </lineage>
</organism>
<evidence type="ECO:0000313" key="3">
    <source>
        <dbReference type="Proteomes" id="UP000591131"/>
    </source>
</evidence>
<name>A0A7J6MNK1_PERCH</name>
<comment type="caution">
    <text evidence="2">The sequence shown here is derived from an EMBL/GenBank/DDBJ whole genome shotgun (WGS) entry which is preliminary data.</text>
</comment>